<comment type="caution">
    <text evidence="1">The sequence shown here is derived from an EMBL/GenBank/DDBJ whole genome shotgun (WGS) entry which is preliminary data.</text>
</comment>
<organism evidence="1">
    <name type="scientific">marine sediment metagenome</name>
    <dbReference type="NCBI Taxonomy" id="412755"/>
    <lineage>
        <taxon>unclassified sequences</taxon>
        <taxon>metagenomes</taxon>
        <taxon>ecological metagenomes</taxon>
    </lineage>
</organism>
<accession>A0A0F9PFJ0</accession>
<reference evidence="1" key="1">
    <citation type="journal article" date="2015" name="Nature">
        <title>Complex archaea that bridge the gap between prokaryotes and eukaryotes.</title>
        <authorList>
            <person name="Spang A."/>
            <person name="Saw J.H."/>
            <person name="Jorgensen S.L."/>
            <person name="Zaremba-Niedzwiedzka K."/>
            <person name="Martijn J."/>
            <person name="Lind A.E."/>
            <person name="van Eijk R."/>
            <person name="Schleper C."/>
            <person name="Guy L."/>
            <person name="Ettema T.J."/>
        </authorList>
    </citation>
    <scope>NUCLEOTIDE SEQUENCE</scope>
</reference>
<protein>
    <submittedName>
        <fullName evidence="1">Uncharacterized protein</fullName>
    </submittedName>
</protein>
<dbReference type="EMBL" id="LAZR01002526">
    <property type="protein sequence ID" value="KKN28909.1"/>
    <property type="molecule type" value="Genomic_DNA"/>
</dbReference>
<sequence length="62" mass="7436">MHVAHISKDELIKAVLEFVQSQPDMTQEEFEKTWHWQLALMVMANFRGMNWRPMQKCFIQGL</sequence>
<proteinExistence type="predicted"/>
<dbReference type="AlphaFoldDB" id="A0A0F9PFJ0"/>
<evidence type="ECO:0000313" key="1">
    <source>
        <dbReference type="EMBL" id="KKN28909.1"/>
    </source>
</evidence>
<gene>
    <name evidence="1" type="ORF">LCGC14_0849620</name>
</gene>
<name>A0A0F9PFJ0_9ZZZZ</name>